<name>A0A486N9Z0_KLEPN</name>
<evidence type="ECO:0000313" key="1">
    <source>
        <dbReference type="EMBL" id="VGL52668.1"/>
    </source>
</evidence>
<proteinExistence type="predicted"/>
<accession>A0A486N9Z0</accession>
<dbReference type="AlphaFoldDB" id="A0A486N9Z0"/>
<dbReference type="GO" id="GO:0006355">
    <property type="term" value="P:regulation of DNA-templated transcription"/>
    <property type="evidence" value="ECO:0007669"/>
    <property type="project" value="InterPro"/>
</dbReference>
<dbReference type="InterPro" id="IPR010985">
    <property type="entry name" value="Ribbon_hlx_hlx"/>
</dbReference>
<sequence>MRKDIPQQVTIRVEVSHAIHRKIVEMAAKQGVSYSALIKNMIRENVVTA</sequence>
<dbReference type="RefSeq" id="WP_154708393.1">
    <property type="nucleotide sequence ID" value="NZ_BDQR01000001.1"/>
</dbReference>
<dbReference type="EMBL" id="CAAHCS010000001">
    <property type="protein sequence ID" value="VGL52668.1"/>
    <property type="molecule type" value="Genomic_DNA"/>
</dbReference>
<protein>
    <submittedName>
        <fullName evidence="1">Uncharacterized protein</fullName>
    </submittedName>
</protein>
<dbReference type="SUPFAM" id="SSF47598">
    <property type="entry name" value="Ribbon-helix-helix"/>
    <property type="match status" value="1"/>
</dbReference>
<gene>
    <name evidence="1" type="ORF">SAMEA4873648_01260</name>
</gene>
<organism evidence="1">
    <name type="scientific">Klebsiella pneumoniae</name>
    <dbReference type="NCBI Taxonomy" id="573"/>
    <lineage>
        <taxon>Bacteria</taxon>
        <taxon>Pseudomonadati</taxon>
        <taxon>Pseudomonadota</taxon>
        <taxon>Gammaproteobacteria</taxon>
        <taxon>Enterobacterales</taxon>
        <taxon>Enterobacteriaceae</taxon>
        <taxon>Klebsiella/Raoultella group</taxon>
        <taxon>Klebsiella</taxon>
        <taxon>Klebsiella pneumoniae complex</taxon>
    </lineage>
</organism>
<reference evidence="1" key="1">
    <citation type="submission" date="2019-03" db="EMBL/GenBank/DDBJ databases">
        <authorList>
            <consortium name="Pathogen Informatics"/>
        </authorList>
    </citation>
    <scope>NUCLEOTIDE SEQUENCE</scope>
    <source>
        <strain evidence="1">5012STDY7626446</strain>
    </source>
</reference>